<dbReference type="PANTHER" id="PTHR45266:SF3">
    <property type="entry name" value="OXALOACETATE DECARBOXYLASE ALPHA CHAIN"/>
    <property type="match status" value="1"/>
</dbReference>
<dbReference type="InterPro" id="IPR050709">
    <property type="entry name" value="Biotin_Carboxyl_Carrier/Decarb"/>
</dbReference>
<dbReference type="Proteomes" id="UP000092971">
    <property type="component" value="Chromosome"/>
</dbReference>
<sequence>MRKFIVTVNGHQYEVEVEEVGAVQPAAPVTPVVTPAAQAAPAPAQAAATEAPKAEAPKPAPAPAASAPAGAVKVNAPIPGTILDIKVNPGDRVKRGDILLILEAMKMENEILAPQDGTVAAIHVSKGTTVNSGDLLVSLN</sequence>
<dbReference type="SUPFAM" id="SSF51230">
    <property type="entry name" value="Single hybrid motif"/>
    <property type="match status" value="1"/>
</dbReference>
<dbReference type="OrthoDB" id="9812676at2"/>
<keyword evidence="1" id="KW-0092">Biotin</keyword>
<gene>
    <name evidence="4" type="ORF">CSTERTH_05200</name>
</gene>
<dbReference type="PANTHER" id="PTHR45266">
    <property type="entry name" value="OXALOACETATE DECARBOXYLASE ALPHA CHAIN"/>
    <property type="match status" value="1"/>
</dbReference>
<name>A0A1B1YCJ9_THEST</name>
<dbReference type="Pfam" id="PF00364">
    <property type="entry name" value="Biotin_lipoyl"/>
    <property type="match status" value="1"/>
</dbReference>
<accession>A0A1B1YCJ9</accession>
<evidence type="ECO:0000256" key="1">
    <source>
        <dbReference type="ARBA" id="ARBA00023267"/>
    </source>
</evidence>
<feature type="region of interest" description="Disordered" evidence="2">
    <location>
        <begin position="37"/>
        <end position="69"/>
    </location>
</feature>
<dbReference type="AlphaFoldDB" id="A0A1B1YCJ9"/>
<dbReference type="CDD" id="cd06850">
    <property type="entry name" value="biotinyl_domain"/>
    <property type="match status" value="1"/>
</dbReference>
<dbReference type="InterPro" id="IPR011053">
    <property type="entry name" value="Single_hybrid_motif"/>
</dbReference>
<dbReference type="EMBL" id="CP014672">
    <property type="protein sequence ID" value="ANW98478.1"/>
    <property type="molecule type" value="Genomic_DNA"/>
</dbReference>
<feature type="domain" description="Lipoyl-binding" evidence="3">
    <location>
        <begin position="71"/>
        <end position="140"/>
    </location>
</feature>
<dbReference type="InterPro" id="IPR001882">
    <property type="entry name" value="Biotin_BS"/>
</dbReference>
<reference evidence="4 5" key="1">
    <citation type="submission" date="2016-02" db="EMBL/GenBank/DDBJ databases">
        <title>Comparison of Clostridium stercorarium subspecies using comparative genomics and transcriptomics.</title>
        <authorList>
            <person name="Schellenberg J."/>
            <person name="Thallinger G."/>
            <person name="Levin D.B."/>
            <person name="Zhang X."/>
            <person name="Alvare G."/>
            <person name="Fristensky B."/>
            <person name="Sparling R."/>
        </authorList>
    </citation>
    <scope>NUCLEOTIDE SEQUENCE [LARGE SCALE GENOMIC DNA]</scope>
    <source>
        <strain evidence="4 5">DSM 2910</strain>
    </source>
</reference>
<evidence type="ECO:0000313" key="5">
    <source>
        <dbReference type="Proteomes" id="UP000092971"/>
    </source>
</evidence>
<dbReference type="FunFam" id="2.40.50.100:FF:000003">
    <property type="entry name" value="Acetyl-CoA carboxylase biotin carboxyl carrier protein"/>
    <property type="match status" value="1"/>
</dbReference>
<evidence type="ECO:0000256" key="2">
    <source>
        <dbReference type="SAM" id="MobiDB-lite"/>
    </source>
</evidence>
<dbReference type="RefSeq" id="WP_015358785.1">
    <property type="nucleotide sequence ID" value="NZ_CP014672.1"/>
</dbReference>
<dbReference type="Gene3D" id="2.40.50.100">
    <property type="match status" value="1"/>
</dbReference>
<evidence type="ECO:0000313" key="4">
    <source>
        <dbReference type="EMBL" id="ANW98478.1"/>
    </source>
</evidence>
<dbReference type="InterPro" id="IPR000089">
    <property type="entry name" value="Biotin_lipoyl"/>
</dbReference>
<feature type="compositionally biased region" description="Low complexity" evidence="2">
    <location>
        <begin position="37"/>
        <end position="51"/>
    </location>
</feature>
<dbReference type="PROSITE" id="PS50968">
    <property type="entry name" value="BIOTINYL_LIPOYL"/>
    <property type="match status" value="1"/>
</dbReference>
<organism evidence="4 5">
    <name type="scientific">Thermoclostridium stercorarium subsp. thermolacticum DSM 2910</name>
    <dbReference type="NCBI Taxonomy" id="1121336"/>
    <lineage>
        <taxon>Bacteria</taxon>
        <taxon>Bacillati</taxon>
        <taxon>Bacillota</taxon>
        <taxon>Clostridia</taxon>
        <taxon>Eubacteriales</taxon>
        <taxon>Oscillospiraceae</taxon>
        <taxon>Thermoclostridium</taxon>
    </lineage>
</organism>
<evidence type="ECO:0000259" key="3">
    <source>
        <dbReference type="PROSITE" id="PS50968"/>
    </source>
</evidence>
<proteinExistence type="predicted"/>
<protein>
    <submittedName>
        <fullName evidence="4">Acetyl-CoA carboxylase biotin carboxyl carrier protein subunit</fullName>
    </submittedName>
</protein>
<dbReference type="PROSITE" id="PS00188">
    <property type="entry name" value="BIOTIN"/>
    <property type="match status" value="1"/>
</dbReference>